<gene>
    <name evidence="1" type="ORF">HPT30_10085</name>
</gene>
<dbReference type="RefSeq" id="WP_175371268.1">
    <property type="nucleotide sequence ID" value="NZ_JABWCS010000203.1"/>
</dbReference>
<keyword evidence="2" id="KW-1185">Reference proteome</keyword>
<dbReference type="AlphaFoldDB" id="A0A850EPW1"/>
<evidence type="ECO:0000313" key="1">
    <source>
        <dbReference type="EMBL" id="NUU60692.1"/>
    </source>
</evidence>
<accession>A0A850EPW1</accession>
<comment type="caution">
    <text evidence="1">The sequence shown here is derived from an EMBL/GenBank/DDBJ whole genome shotgun (WGS) entry which is preliminary data.</text>
</comment>
<evidence type="ECO:0000313" key="2">
    <source>
        <dbReference type="Proteomes" id="UP000564806"/>
    </source>
</evidence>
<dbReference type="Proteomes" id="UP000564806">
    <property type="component" value="Unassembled WGS sequence"/>
</dbReference>
<name>A0A850EPW1_9BACL</name>
<dbReference type="EMBL" id="JABWCS010000203">
    <property type="protein sequence ID" value="NUU60692.1"/>
    <property type="molecule type" value="Genomic_DNA"/>
</dbReference>
<proteinExistence type="predicted"/>
<protein>
    <submittedName>
        <fullName evidence="1">Uncharacterized protein</fullName>
    </submittedName>
</protein>
<dbReference type="SUPFAM" id="SSF54637">
    <property type="entry name" value="Thioesterase/thiol ester dehydrase-isomerase"/>
    <property type="match status" value="1"/>
</dbReference>
<dbReference type="Gene3D" id="3.10.129.10">
    <property type="entry name" value="Hotdog Thioesterase"/>
    <property type="match status" value="1"/>
</dbReference>
<organism evidence="1 2">
    <name type="scientific">Paenibacillus agri</name>
    <dbReference type="NCBI Taxonomy" id="2744309"/>
    <lineage>
        <taxon>Bacteria</taxon>
        <taxon>Bacillati</taxon>
        <taxon>Bacillota</taxon>
        <taxon>Bacilli</taxon>
        <taxon>Bacillales</taxon>
        <taxon>Paenibacillaceae</taxon>
        <taxon>Paenibacillus</taxon>
    </lineage>
</organism>
<reference evidence="1" key="1">
    <citation type="submission" date="2020-06" db="EMBL/GenBank/DDBJ databases">
        <title>Paenibacillus sp. nov., isolated from soil.</title>
        <authorList>
            <person name="Seo Y.L."/>
        </authorList>
    </citation>
    <scope>NUCLEOTIDE SEQUENCE [LARGE SCALE GENOMIC DNA]</scope>
    <source>
        <strain evidence="1">JW14</strain>
    </source>
</reference>
<sequence length="54" mass="5967">MVVIILGRLAEMDVAAYTYDQGELCSETLVTSVAMDPATRKSRPVPDELRHIFG</sequence>
<dbReference type="InterPro" id="IPR029069">
    <property type="entry name" value="HotDog_dom_sf"/>
</dbReference>